<dbReference type="EMBL" id="MTYJ01000022">
    <property type="protein sequence ID" value="OQV21586.1"/>
    <property type="molecule type" value="Genomic_DNA"/>
</dbReference>
<organism evidence="1 2">
    <name type="scientific">Hypsibius exemplaris</name>
    <name type="common">Freshwater tardigrade</name>
    <dbReference type="NCBI Taxonomy" id="2072580"/>
    <lineage>
        <taxon>Eukaryota</taxon>
        <taxon>Metazoa</taxon>
        <taxon>Ecdysozoa</taxon>
        <taxon>Tardigrada</taxon>
        <taxon>Eutardigrada</taxon>
        <taxon>Parachela</taxon>
        <taxon>Hypsibioidea</taxon>
        <taxon>Hypsibiidae</taxon>
        <taxon>Hypsibius</taxon>
    </lineage>
</organism>
<accession>A0A1W0X286</accession>
<protein>
    <submittedName>
        <fullName evidence="1">Uncharacterized protein</fullName>
    </submittedName>
</protein>
<sequence>MVDLCLQVHGLTLRPGADGPRPMTSHGRYVTGAVVGGFVFRGCFLAPAPVPFVGNGQCERVIGSTVSGGLL</sequence>
<reference evidence="2" key="1">
    <citation type="submission" date="2017-01" db="EMBL/GenBank/DDBJ databases">
        <title>Comparative genomics of anhydrobiosis in the tardigrade Hypsibius dujardini.</title>
        <authorList>
            <person name="Yoshida Y."/>
            <person name="Koutsovoulos G."/>
            <person name="Laetsch D."/>
            <person name="Stevens L."/>
            <person name="Kumar S."/>
            <person name="Horikawa D."/>
            <person name="Ishino K."/>
            <person name="Komine S."/>
            <person name="Tomita M."/>
            <person name="Blaxter M."/>
            <person name="Arakawa K."/>
        </authorList>
    </citation>
    <scope>NUCLEOTIDE SEQUENCE [LARGE SCALE GENOMIC DNA]</scope>
    <source>
        <strain evidence="2">Z151</strain>
    </source>
</reference>
<keyword evidence="2" id="KW-1185">Reference proteome</keyword>
<evidence type="ECO:0000313" key="2">
    <source>
        <dbReference type="Proteomes" id="UP000192578"/>
    </source>
</evidence>
<evidence type="ECO:0000313" key="1">
    <source>
        <dbReference type="EMBL" id="OQV21586.1"/>
    </source>
</evidence>
<dbReference type="Proteomes" id="UP000192578">
    <property type="component" value="Unassembled WGS sequence"/>
</dbReference>
<gene>
    <name evidence="1" type="ORF">BV898_04485</name>
</gene>
<comment type="caution">
    <text evidence="1">The sequence shown here is derived from an EMBL/GenBank/DDBJ whole genome shotgun (WGS) entry which is preliminary data.</text>
</comment>
<dbReference type="AlphaFoldDB" id="A0A1W0X286"/>
<proteinExistence type="predicted"/>
<name>A0A1W0X286_HYPEX</name>